<name>A0A5C7IGE0_9ROSI</name>
<dbReference type="Pfam" id="PF23209">
    <property type="entry name" value="IDM1_C"/>
    <property type="match status" value="1"/>
</dbReference>
<proteinExistence type="predicted"/>
<dbReference type="OrthoDB" id="1903104at2759"/>
<dbReference type="GO" id="GO:0005634">
    <property type="term" value="C:nucleus"/>
    <property type="evidence" value="ECO:0007669"/>
    <property type="project" value="TreeGrafter"/>
</dbReference>
<organism evidence="3 4">
    <name type="scientific">Acer yangbiense</name>
    <dbReference type="NCBI Taxonomy" id="1000413"/>
    <lineage>
        <taxon>Eukaryota</taxon>
        <taxon>Viridiplantae</taxon>
        <taxon>Streptophyta</taxon>
        <taxon>Embryophyta</taxon>
        <taxon>Tracheophyta</taxon>
        <taxon>Spermatophyta</taxon>
        <taxon>Magnoliopsida</taxon>
        <taxon>eudicotyledons</taxon>
        <taxon>Gunneridae</taxon>
        <taxon>Pentapetalae</taxon>
        <taxon>rosids</taxon>
        <taxon>malvids</taxon>
        <taxon>Sapindales</taxon>
        <taxon>Sapindaceae</taxon>
        <taxon>Hippocastanoideae</taxon>
        <taxon>Acereae</taxon>
        <taxon>Acer</taxon>
    </lineage>
</organism>
<dbReference type="PANTHER" id="PTHR47025">
    <property type="entry name" value="AUTOIMMUNE REGULATOR"/>
    <property type="match status" value="1"/>
</dbReference>
<reference evidence="4" key="1">
    <citation type="journal article" date="2019" name="Gigascience">
        <title>De novo genome assembly of the endangered Acer yangbiense, a plant species with extremely small populations endemic to Yunnan Province, China.</title>
        <authorList>
            <person name="Yang J."/>
            <person name="Wariss H.M."/>
            <person name="Tao L."/>
            <person name="Zhang R."/>
            <person name="Yun Q."/>
            <person name="Hollingsworth P."/>
            <person name="Dao Z."/>
            <person name="Luo G."/>
            <person name="Guo H."/>
            <person name="Ma Y."/>
            <person name="Sun W."/>
        </authorList>
    </citation>
    <scope>NUCLEOTIDE SEQUENCE [LARGE SCALE GENOMIC DNA]</scope>
    <source>
        <strain evidence="4">cv. Malutang</strain>
    </source>
</reference>
<evidence type="ECO:0000313" key="3">
    <source>
        <dbReference type="EMBL" id="TXG68313.1"/>
    </source>
</evidence>
<dbReference type="Proteomes" id="UP000323000">
    <property type="component" value="Chromosome 2"/>
</dbReference>
<dbReference type="InterPro" id="IPR056511">
    <property type="entry name" value="IDM1_C"/>
</dbReference>
<evidence type="ECO:0000259" key="2">
    <source>
        <dbReference type="Pfam" id="PF23209"/>
    </source>
</evidence>
<sequence>MREIPRSVAFPSCPSHPVTSQPESSSSPSSFIGAATMRCRRLSESQCKRINLALQKLISRGEEKLPDTCMTVIKKKREEVDACSAADVDVRWRVLKGKKVDTSDCGGLRTLLSKAVAIFHDCFDPIIESVSKTDIIPSIVYGQVVVSAGIFRIFGEEVAELPLVATSKDSQGQGYFQSLFSCIDKLLGFLHVKNLVLPSASEAESIWTNKFCFDKMTEEEQNKFRNDYPLIIFKGTSMLQKKVPKYRFVGKSVEGCEVWGRICAK</sequence>
<keyword evidence="4" id="KW-1185">Reference proteome</keyword>
<gene>
    <name evidence="3" type="ORF">EZV62_003248</name>
</gene>
<evidence type="ECO:0000256" key="1">
    <source>
        <dbReference type="SAM" id="MobiDB-lite"/>
    </source>
</evidence>
<feature type="compositionally biased region" description="Low complexity" evidence="1">
    <location>
        <begin position="15"/>
        <end position="30"/>
    </location>
</feature>
<protein>
    <recommendedName>
        <fullName evidence="2">Increased DNA methylation 1 C-terminal domain-containing protein</fullName>
    </recommendedName>
</protein>
<feature type="region of interest" description="Disordered" evidence="1">
    <location>
        <begin position="1"/>
        <end position="30"/>
    </location>
</feature>
<dbReference type="GO" id="GO:0045944">
    <property type="term" value="P:positive regulation of transcription by RNA polymerase II"/>
    <property type="evidence" value="ECO:0007669"/>
    <property type="project" value="TreeGrafter"/>
</dbReference>
<dbReference type="PANTHER" id="PTHR47025:SF2">
    <property type="entry name" value="AUTOIMMUNE REGULATOR"/>
    <property type="match status" value="1"/>
</dbReference>
<comment type="caution">
    <text evidence="3">The sequence shown here is derived from an EMBL/GenBank/DDBJ whole genome shotgun (WGS) entry which is preliminary data.</text>
</comment>
<evidence type="ECO:0000313" key="4">
    <source>
        <dbReference type="Proteomes" id="UP000323000"/>
    </source>
</evidence>
<feature type="domain" description="Increased DNA methylation 1 C-terminal" evidence="2">
    <location>
        <begin position="142"/>
        <end position="242"/>
    </location>
</feature>
<dbReference type="AlphaFoldDB" id="A0A5C7IGE0"/>
<dbReference type="EMBL" id="VAHF01000002">
    <property type="protein sequence ID" value="TXG68313.1"/>
    <property type="molecule type" value="Genomic_DNA"/>
</dbReference>
<dbReference type="GO" id="GO:0042393">
    <property type="term" value="F:histone binding"/>
    <property type="evidence" value="ECO:0007669"/>
    <property type="project" value="TreeGrafter"/>
</dbReference>
<dbReference type="GO" id="GO:0000977">
    <property type="term" value="F:RNA polymerase II transcription regulatory region sequence-specific DNA binding"/>
    <property type="evidence" value="ECO:0007669"/>
    <property type="project" value="TreeGrafter"/>
</dbReference>
<dbReference type="GO" id="GO:0003682">
    <property type="term" value="F:chromatin binding"/>
    <property type="evidence" value="ECO:0007669"/>
    <property type="project" value="TreeGrafter"/>
</dbReference>
<accession>A0A5C7IGE0</accession>